<dbReference type="Pfam" id="PF15134">
    <property type="entry name" value="CEP15-like"/>
    <property type="match status" value="1"/>
</dbReference>
<evidence type="ECO:0000313" key="1">
    <source>
        <dbReference type="EMBL" id="GFR73307.1"/>
    </source>
</evidence>
<name>A0AAV4FJ54_9GAST</name>
<dbReference type="Proteomes" id="UP000762676">
    <property type="component" value="Unassembled WGS sequence"/>
</dbReference>
<protein>
    <submittedName>
        <fullName evidence="1">Chromosome 3 open reading frame 14</fullName>
    </submittedName>
</protein>
<comment type="caution">
    <text evidence="1">The sequence shown here is derived from an EMBL/GenBank/DDBJ whole genome shotgun (WGS) entry which is preliminary data.</text>
</comment>
<reference evidence="1 2" key="1">
    <citation type="journal article" date="2021" name="Elife">
        <title>Chloroplast acquisition without the gene transfer in kleptoplastic sea slugs, Plakobranchus ocellatus.</title>
        <authorList>
            <person name="Maeda T."/>
            <person name="Takahashi S."/>
            <person name="Yoshida T."/>
            <person name="Shimamura S."/>
            <person name="Takaki Y."/>
            <person name="Nagai Y."/>
            <person name="Toyoda A."/>
            <person name="Suzuki Y."/>
            <person name="Arimoto A."/>
            <person name="Ishii H."/>
            <person name="Satoh N."/>
            <person name="Nishiyama T."/>
            <person name="Hasebe M."/>
            <person name="Maruyama T."/>
            <person name="Minagawa J."/>
            <person name="Obokata J."/>
            <person name="Shigenobu S."/>
        </authorList>
    </citation>
    <scope>NUCLEOTIDE SEQUENCE [LARGE SCALE GENOMIC DNA]</scope>
</reference>
<organism evidence="1 2">
    <name type="scientific">Elysia marginata</name>
    <dbReference type="NCBI Taxonomy" id="1093978"/>
    <lineage>
        <taxon>Eukaryota</taxon>
        <taxon>Metazoa</taxon>
        <taxon>Spiralia</taxon>
        <taxon>Lophotrochozoa</taxon>
        <taxon>Mollusca</taxon>
        <taxon>Gastropoda</taxon>
        <taxon>Heterobranchia</taxon>
        <taxon>Euthyneura</taxon>
        <taxon>Panpulmonata</taxon>
        <taxon>Sacoglossa</taxon>
        <taxon>Placobranchoidea</taxon>
        <taxon>Plakobranchidae</taxon>
        <taxon>Elysia</taxon>
    </lineage>
</organism>
<dbReference type="InterPro" id="IPR028006">
    <property type="entry name" value="CEP15-like"/>
</dbReference>
<evidence type="ECO:0000313" key="2">
    <source>
        <dbReference type="Proteomes" id="UP000762676"/>
    </source>
</evidence>
<dbReference type="PANTHER" id="PTHR14286:SF2">
    <property type="entry name" value="CENTROSOMAL PROTEIN 15 KDA"/>
    <property type="match status" value="1"/>
</dbReference>
<dbReference type="AlphaFoldDB" id="A0AAV4FJ54"/>
<keyword evidence="2" id="KW-1185">Reference proteome</keyword>
<accession>A0AAV4FJ54</accession>
<dbReference type="EMBL" id="BMAT01007878">
    <property type="protein sequence ID" value="GFR73307.1"/>
    <property type="molecule type" value="Genomic_DNA"/>
</dbReference>
<proteinExistence type="predicted"/>
<dbReference type="PANTHER" id="PTHR14286">
    <property type="entry name" value="GENE, 49355-RELATED"/>
    <property type="match status" value="1"/>
</dbReference>
<gene>
    <name evidence="1" type="ORF">ElyMa_003864500</name>
</gene>
<sequence length="147" mass="17434">MSQGKQLSVLDETINYHNKLEKWTDKEMQLNTLHEEIVTKREALLRTSRNMLHDQHPEERFLNDTEAALRNDRMVKDFKTLEESLDDGIHAQKSPRFTALQANYWSMINNMYPLWERAMADEIPTKESNTKDAKSRRELQWISLSQV</sequence>